<name>A0A7E6FGB0_9MOLL</name>
<evidence type="ECO:0000313" key="1">
    <source>
        <dbReference type="Proteomes" id="UP000515154"/>
    </source>
</evidence>
<sequence>MSTPDDTPKPGLGSLYTRWGRTTCPPYSKLVYEGVVGGQHYTHTGGGSNLLCLPNDPIWANYTTEVEEGGYIYGSEYEISHYSNKLFSFYFIQLIYVVK</sequence>
<keyword evidence="1" id="KW-1185">Reference proteome</keyword>
<protein>
    <submittedName>
        <fullName evidence="2">Uncharacterized protein LOC118767012</fullName>
    </submittedName>
</protein>
<gene>
    <name evidence="2" type="primary">LOC118767012</name>
</gene>
<evidence type="ECO:0000313" key="2">
    <source>
        <dbReference type="RefSeq" id="XP_036366811.1"/>
    </source>
</evidence>
<dbReference type="AlphaFoldDB" id="A0A7E6FGB0"/>
<dbReference type="RefSeq" id="XP_036366811.1">
    <property type="nucleotide sequence ID" value="XM_036510918.1"/>
</dbReference>
<dbReference type="Proteomes" id="UP000515154">
    <property type="component" value="Linkage group LG18"/>
</dbReference>
<dbReference type="KEGG" id="osn:118767012"/>
<organism evidence="1 2">
    <name type="scientific">Octopus sinensis</name>
    <name type="common">East Asian common octopus</name>
    <dbReference type="NCBI Taxonomy" id="2607531"/>
    <lineage>
        <taxon>Eukaryota</taxon>
        <taxon>Metazoa</taxon>
        <taxon>Spiralia</taxon>
        <taxon>Lophotrochozoa</taxon>
        <taxon>Mollusca</taxon>
        <taxon>Cephalopoda</taxon>
        <taxon>Coleoidea</taxon>
        <taxon>Octopodiformes</taxon>
        <taxon>Octopoda</taxon>
        <taxon>Incirrata</taxon>
        <taxon>Octopodidae</taxon>
        <taxon>Octopus</taxon>
    </lineage>
</organism>
<accession>A0A7E6FGB0</accession>
<reference evidence="2" key="1">
    <citation type="submission" date="2025-08" db="UniProtKB">
        <authorList>
            <consortium name="RefSeq"/>
        </authorList>
    </citation>
    <scope>IDENTIFICATION</scope>
</reference>
<proteinExistence type="predicted"/>